<dbReference type="RefSeq" id="WP_058734134.1">
    <property type="nucleotide sequence ID" value="NZ_LDTD01000102.1"/>
</dbReference>
<dbReference type="CDD" id="cd16025">
    <property type="entry name" value="PAS_like"/>
    <property type="match status" value="1"/>
</dbReference>
<evidence type="ECO:0000256" key="2">
    <source>
        <dbReference type="ARBA" id="ARBA00022723"/>
    </source>
</evidence>
<keyword evidence="3" id="KW-0378">Hydrolase</keyword>
<dbReference type="InterPro" id="IPR050738">
    <property type="entry name" value="Sulfatase"/>
</dbReference>
<keyword evidence="2" id="KW-0479">Metal-binding</keyword>
<protein>
    <submittedName>
        <fullName evidence="7">Arylsulfatase</fullName>
    </submittedName>
</protein>
<evidence type="ECO:0000256" key="3">
    <source>
        <dbReference type="ARBA" id="ARBA00022801"/>
    </source>
</evidence>
<dbReference type="AlphaFoldDB" id="A0A147HUC3"/>
<reference evidence="7 8" key="1">
    <citation type="journal article" date="2016" name="Front. Microbiol.">
        <title>Genomic Resource of Rice Seed Associated Bacteria.</title>
        <authorList>
            <person name="Midha S."/>
            <person name="Bansal K."/>
            <person name="Sharma S."/>
            <person name="Kumar N."/>
            <person name="Patil P.P."/>
            <person name="Chaudhry V."/>
            <person name="Patil P.B."/>
        </authorList>
    </citation>
    <scope>NUCLEOTIDE SEQUENCE [LARGE SCALE GENOMIC DNA]</scope>
    <source>
        <strain evidence="7 8">NS319</strain>
    </source>
</reference>
<evidence type="ECO:0000259" key="6">
    <source>
        <dbReference type="Pfam" id="PF00884"/>
    </source>
</evidence>
<dbReference type="PATRIC" id="fig|33051.3.peg.156"/>
<evidence type="ECO:0000256" key="1">
    <source>
        <dbReference type="ARBA" id="ARBA00008779"/>
    </source>
</evidence>
<dbReference type="InterPro" id="IPR017850">
    <property type="entry name" value="Alkaline_phosphatase_core_sf"/>
</dbReference>
<feature type="domain" description="Sulfatase N-terminal" evidence="6">
    <location>
        <begin position="42"/>
        <end position="459"/>
    </location>
</feature>
<dbReference type="EMBL" id="LDTD01000102">
    <property type="protein sequence ID" value="KTT68450.1"/>
    <property type="molecule type" value="Genomic_DNA"/>
</dbReference>
<feature type="chain" id="PRO_5007547859" evidence="5">
    <location>
        <begin position="23"/>
        <end position="592"/>
    </location>
</feature>
<dbReference type="SUPFAM" id="SSF53649">
    <property type="entry name" value="Alkaline phosphatase-like"/>
    <property type="match status" value="1"/>
</dbReference>
<evidence type="ECO:0000256" key="4">
    <source>
        <dbReference type="ARBA" id="ARBA00022837"/>
    </source>
</evidence>
<dbReference type="Pfam" id="PF00884">
    <property type="entry name" value="Sulfatase"/>
    <property type="match status" value="1"/>
</dbReference>
<evidence type="ECO:0000313" key="8">
    <source>
        <dbReference type="Proteomes" id="UP000072867"/>
    </source>
</evidence>
<name>A0A147HUC3_9SPHN</name>
<accession>A0A147HUC3</accession>
<dbReference type="Gene3D" id="3.30.1120.10">
    <property type="match status" value="1"/>
</dbReference>
<keyword evidence="5" id="KW-0732">Signal</keyword>
<dbReference type="Proteomes" id="UP000072867">
    <property type="component" value="Unassembled WGS sequence"/>
</dbReference>
<comment type="similarity">
    <text evidence="1">Belongs to the sulfatase family.</text>
</comment>
<dbReference type="InterPro" id="IPR000917">
    <property type="entry name" value="Sulfatase_N"/>
</dbReference>
<evidence type="ECO:0000256" key="5">
    <source>
        <dbReference type="SAM" id="SignalP"/>
    </source>
</evidence>
<gene>
    <name evidence="7" type="ORF">NS319_13895</name>
</gene>
<dbReference type="PANTHER" id="PTHR42693:SF33">
    <property type="entry name" value="ARYLSULFATASE"/>
    <property type="match status" value="1"/>
</dbReference>
<comment type="caution">
    <text evidence="7">The sequence shown here is derived from an EMBL/GenBank/DDBJ whole genome shotgun (WGS) entry which is preliminary data.</text>
</comment>
<proteinExistence type="inferred from homology"/>
<organism evidence="7 8">
    <name type="scientific">Sphingomonas sanguinis</name>
    <dbReference type="NCBI Taxonomy" id="33051"/>
    <lineage>
        <taxon>Bacteria</taxon>
        <taxon>Pseudomonadati</taxon>
        <taxon>Pseudomonadota</taxon>
        <taxon>Alphaproteobacteria</taxon>
        <taxon>Sphingomonadales</taxon>
        <taxon>Sphingomonadaceae</taxon>
        <taxon>Sphingomonas</taxon>
    </lineage>
</organism>
<dbReference type="InterPro" id="IPR024607">
    <property type="entry name" value="Sulfatase_CS"/>
</dbReference>
<dbReference type="STRING" id="33051.SB4_14120"/>
<dbReference type="GO" id="GO:0046872">
    <property type="term" value="F:metal ion binding"/>
    <property type="evidence" value="ECO:0007669"/>
    <property type="project" value="UniProtKB-KW"/>
</dbReference>
<dbReference type="PROSITE" id="PS00149">
    <property type="entry name" value="SULFATASE_2"/>
    <property type="match status" value="1"/>
</dbReference>
<dbReference type="PANTHER" id="PTHR42693">
    <property type="entry name" value="ARYLSULFATASE FAMILY MEMBER"/>
    <property type="match status" value="1"/>
</dbReference>
<dbReference type="GO" id="GO:0004065">
    <property type="term" value="F:arylsulfatase activity"/>
    <property type="evidence" value="ECO:0007669"/>
    <property type="project" value="TreeGrafter"/>
</dbReference>
<sequence>MIGGKLLAAAVPALIAAGPVVAQVEPVTQAAATQQQAPKDAPNFLVIVADDLGWSDLGAFGGEIATPNLDALAQSGVRFTGFHTAPTCSPTRSMLMSGVDNHEAGLGTMAELLGPATRGQPGYEGYLNDRVASIAELLRAGGYATLMAGKWHLGLTPEREPAARGFEHSFALLQGLSNHFGADQDAAWSKAGLAPSYRDDGKPALLPSGHYSADYFADRLIGYLDASARSGDRRPFFAYLPFTTPHWPLQAPAETIAKYKGRYDAGYEALRAERLARQKALGLVSADAVPHRLELARPWSSLAPEERAIEARKMEVYAAMVDRMDQNVGRVIAALKAQGRYDNTIILFFADNGPEGNVIEAPSPRFKVGSPDAALPPAQVLGIDNSLDNIGKPTSYVGYGPGWAQANSVPSWLVKGYTTEGGIRVTAFAAGRGVAGGGRIANANLDVRDVAPTLLDYAGLRQPGEFAGHAILPHEGKSLRPVLAASADGVRSADETLGYELFFRRALRQGDWKIVFLPAPTNRYTRGGVSTGRWQLFNVARDPGETRDLATAEPKRLAELVGAYDLYAKTKGVVPLPAQAAAETAPAPAARP</sequence>
<keyword evidence="4" id="KW-0106">Calcium</keyword>
<evidence type="ECO:0000313" key="7">
    <source>
        <dbReference type="EMBL" id="KTT68450.1"/>
    </source>
</evidence>
<feature type="signal peptide" evidence="5">
    <location>
        <begin position="1"/>
        <end position="22"/>
    </location>
</feature>
<dbReference type="Gene3D" id="3.40.720.10">
    <property type="entry name" value="Alkaline Phosphatase, subunit A"/>
    <property type="match status" value="1"/>
</dbReference>